<accession>A0A8X8C645</accession>
<name>A0A8X8C645_POPTO</name>
<feature type="compositionally biased region" description="Low complexity" evidence="1">
    <location>
        <begin position="134"/>
        <end position="147"/>
    </location>
</feature>
<evidence type="ECO:0000313" key="4">
    <source>
        <dbReference type="Proteomes" id="UP000886885"/>
    </source>
</evidence>
<dbReference type="InterPro" id="IPR003340">
    <property type="entry name" value="B3_DNA-bd"/>
</dbReference>
<dbReference type="PROSITE" id="PS50863">
    <property type="entry name" value="B3"/>
    <property type="match status" value="1"/>
</dbReference>
<organism evidence="3 4">
    <name type="scientific">Populus tomentosa</name>
    <name type="common">Chinese white poplar</name>
    <dbReference type="NCBI Taxonomy" id="118781"/>
    <lineage>
        <taxon>Eukaryota</taxon>
        <taxon>Viridiplantae</taxon>
        <taxon>Streptophyta</taxon>
        <taxon>Embryophyta</taxon>
        <taxon>Tracheophyta</taxon>
        <taxon>Spermatophyta</taxon>
        <taxon>Magnoliopsida</taxon>
        <taxon>eudicotyledons</taxon>
        <taxon>Gunneridae</taxon>
        <taxon>Pentapetalae</taxon>
        <taxon>rosids</taxon>
        <taxon>fabids</taxon>
        <taxon>Malpighiales</taxon>
        <taxon>Salicaceae</taxon>
        <taxon>Saliceae</taxon>
        <taxon>Populus</taxon>
    </lineage>
</organism>
<dbReference type="Pfam" id="PF02362">
    <property type="entry name" value="B3"/>
    <property type="match status" value="1"/>
</dbReference>
<comment type="caution">
    <text evidence="3">The sequence shown here is derived from an EMBL/GenBank/DDBJ whole genome shotgun (WGS) entry which is preliminary data.</text>
</comment>
<dbReference type="PANTHER" id="PTHR31140">
    <property type="entry name" value="B3 DOMAIN-CONTAINING TRANSCRIPTION FACTOR ABI3"/>
    <property type="match status" value="1"/>
</dbReference>
<gene>
    <name evidence="3" type="ORF">POTOM_052708</name>
</gene>
<dbReference type="PANTHER" id="PTHR31140:SF70">
    <property type="entry name" value="B3 DOMAIN-CONTAINING PROTEIN OS11G0156000"/>
    <property type="match status" value="1"/>
</dbReference>
<evidence type="ECO:0000313" key="3">
    <source>
        <dbReference type="EMBL" id="KAG6744004.1"/>
    </source>
</evidence>
<dbReference type="GO" id="GO:0003700">
    <property type="term" value="F:DNA-binding transcription factor activity"/>
    <property type="evidence" value="ECO:0007669"/>
    <property type="project" value="InterPro"/>
</dbReference>
<feature type="region of interest" description="Disordered" evidence="1">
    <location>
        <begin position="134"/>
        <end position="154"/>
    </location>
</feature>
<dbReference type="EMBL" id="JAAWWB010000032">
    <property type="protein sequence ID" value="KAG6744004.1"/>
    <property type="molecule type" value="Genomic_DNA"/>
</dbReference>
<keyword evidence="4" id="KW-1185">Reference proteome</keyword>
<dbReference type="CDD" id="cd10017">
    <property type="entry name" value="B3_DNA"/>
    <property type="match status" value="1"/>
</dbReference>
<dbReference type="GO" id="GO:0003677">
    <property type="term" value="F:DNA binding"/>
    <property type="evidence" value="ECO:0007669"/>
    <property type="project" value="InterPro"/>
</dbReference>
<evidence type="ECO:0000259" key="2">
    <source>
        <dbReference type="PROSITE" id="PS50863"/>
    </source>
</evidence>
<dbReference type="InterPro" id="IPR044800">
    <property type="entry name" value="LEC2-like"/>
</dbReference>
<dbReference type="SMART" id="SM01019">
    <property type="entry name" value="B3"/>
    <property type="match status" value="1"/>
</dbReference>
<protein>
    <recommendedName>
        <fullName evidence="2">TF-B3 domain-containing protein</fullName>
    </recommendedName>
</protein>
<dbReference type="Proteomes" id="UP000886885">
    <property type="component" value="Chromosome 16D"/>
</dbReference>
<evidence type="ECO:0000256" key="1">
    <source>
        <dbReference type="SAM" id="MobiDB-lite"/>
    </source>
</evidence>
<dbReference type="AlphaFoldDB" id="A0A8X8C645"/>
<feature type="domain" description="TF-B3" evidence="2">
    <location>
        <begin position="2"/>
        <end position="105"/>
    </location>
</feature>
<proteinExistence type="predicted"/>
<sequence>MFEKPLTPSDVGKLNRLVIPKQHAEKYFPLSGDSVDKGLLLSFEDESGKYWRFRYSYWNSSQSYVLTKGWSRYVKEKQLDAGDAVLFERHRTDGDRLFIGWRRRGEMSSSSSANNSGVMVQGSGGGAWRRGLYSSPSSSRPYHPSGSNMQHGHGANVSATTVPFQSDCLHAGVILRARLLYFSADLIFVSTEREKRGKGYLWRAVVIHLWFCIIIAAVSAAQSQPAQPGNSRRLRLFGVNLECQLDEAEPSTPDGSSLSSLQGPVHQQFYSQPAYSSNSTHSQMVSPHALII</sequence>
<reference evidence="3" key="1">
    <citation type="journal article" date="2020" name="bioRxiv">
        <title>Hybrid origin of Populus tomentosa Carr. identified through genome sequencing and phylogenomic analysis.</title>
        <authorList>
            <person name="An X."/>
            <person name="Gao K."/>
            <person name="Chen Z."/>
            <person name="Li J."/>
            <person name="Yang X."/>
            <person name="Yang X."/>
            <person name="Zhou J."/>
            <person name="Guo T."/>
            <person name="Zhao T."/>
            <person name="Huang S."/>
            <person name="Miao D."/>
            <person name="Khan W.U."/>
            <person name="Rao P."/>
            <person name="Ye M."/>
            <person name="Lei B."/>
            <person name="Liao W."/>
            <person name="Wang J."/>
            <person name="Ji L."/>
            <person name="Li Y."/>
            <person name="Guo B."/>
            <person name="Mustafa N.S."/>
            <person name="Li S."/>
            <person name="Yun Q."/>
            <person name="Keller S.R."/>
            <person name="Mao J."/>
            <person name="Zhang R."/>
            <person name="Strauss S.H."/>
        </authorList>
    </citation>
    <scope>NUCLEOTIDE SEQUENCE</scope>
    <source>
        <strain evidence="3">GM15</strain>
        <tissue evidence="3">Leaf</tissue>
    </source>
</reference>
<dbReference type="OrthoDB" id="2020802at2759"/>